<dbReference type="CDD" id="cd06257">
    <property type="entry name" value="DnaJ"/>
    <property type="match status" value="1"/>
</dbReference>
<dbReference type="Pfam" id="PF01424">
    <property type="entry name" value="R3H"/>
    <property type="match status" value="1"/>
</dbReference>
<dbReference type="SMART" id="SM00443">
    <property type="entry name" value="G_patch"/>
    <property type="match status" value="1"/>
</dbReference>
<dbReference type="EMBL" id="CVQH01000001">
    <property type="protein sequence ID" value="CRJ79943.1"/>
    <property type="molecule type" value="Genomic_DNA"/>
</dbReference>
<dbReference type="Pfam" id="PF12171">
    <property type="entry name" value="zf-C2H2_jaz"/>
    <property type="match status" value="1"/>
</dbReference>
<dbReference type="InterPro" id="IPR013087">
    <property type="entry name" value="Znf_C2H2_type"/>
</dbReference>
<dbReference type="InterPro" id="IPR034082">
    <property type="entry name" value="R3H_G-patch"/>
</dbReference>
<evidence type="ECO:0000313" key="12">
    <source>
        <dbReference type="Proteomes" id="UP000044602"/>
    </source>
</evidence>
<dbReference type="InterPro" id="IPR036867">
    <property type="entry name" value="R3H_dom_sf"/>
</dbReference>
<feature type="compositionally biased region" description="Polar residues" evidence="6">
    <location>
        <begin position="705"/>
        <end position="714"/>
    </location>
</feature>
<dbReference type="InterPro" id="IPR022755">
    <property type="entry name" value="Znf_C2H2_jaz"/>
</dbReference>
<keyword evidence="12" id="KW-1185">Reference proteome</keyword>
<keyword evidence="5" id="KW-0175">Coiled coil</keyword>
<feature type="region of interest" description="Disordered" evidence="6">
    <location>
        <begin position="287"/>
        <end position="309"/>
    </location>
</feature>
<dbReference type="InterPro" id="IPR018253">
    <property type="entry name" value="DnaJ_domain_CS"/>
</dbReference>
<dbReference type="PROSITE" id="PS00636">
    <property type="entry name" value="DNAJ_1"/>
    <property type="match status" value="1"/>
</dbReference>
<dbReference type="GO" id="GO:0008270">
    <property type="term" value="F:zinc ion binding"/>
    <property type="evidence" value="ECO:0007669"/>
    <property type="project" value="UniProtKB-KW"/>
</dbReference>
<evidence type="ECO:0000313" key="11">
    <source>
        <dbReference type="EMBL" id="CRJ79943.1"/>
    </source>
</evidence>
<feature type="compositionally biased region" description="Acidic residues" evidence="6">
    <location>
        <begin position="430"/>
        <end position="441"/>
    </location>
</feature>
<keyword evidence="1" id="KW-0479">Metal-binding</keyword>
<feature type="compositionally biased region" description="Basic and acidic residues" evidence="6">
    <location>
        <begin position="478"/>
        <end position="488"/>
    </location>
</feature>
<feature type="domain" description="R3H" evidence="10">
    <location>
        <begin position="1010"/>
        <end position="1076"/>
    </location>
</feature>
<dbReference type="STRING" id="100787.A0A0G4KCB4"/>
<dbReference type="InterPro" id="IPR036236">
    <property type="entry name" value="Znf_C2H2_sf"/>
</dbReference>
<evidence type="ECO:0000259" key="8">
    <source>
        <dbReference type="PROSITE" id="PS50157"/>
    </source>
</evidence>
<feature type="coiled-coil region" evidence="5">
    <location>
        <begin position="553"/>
        <end position="580"/>
    </location>
</feature>
<dbReference type="SMART" id="SM00451">
    <property type="entry name" value="ZnF_U1"/>
    <property type="match status" value="1"/>
</dbReference>
<proteinExistence type="predicted"/>
<dbReference type="SUPFAM" id="SSF57667">
    <property type="entry name" value="beta-beta-alpha zinc fingers"/>
    <property type="match status" value="1"/>
</dbReference>
<keyword evidence="3" id="KW-0862">Zinc</keyword>
<dbReference type="CDD" id="cd02646">
    <property type="entry name" value="R3H_G-patch"/>
    <property type="match status" value="1"/>
</dbReference>
<dbReference type="Gene3D" id="1.10.287.110">
    <property type="entry name" value="DnaJ domain"/>
    <property type="match status" value="1"/>
</dbReference>
<feature type="compositionally biased region" description="Low complexity" evidence="6">
    <location>
        <begin position="653"/>
        <end position="667"/>
    </location>
</feature>
<evidence type="ECO:0000256" key="2">
    <source>
        <dbReference type="ARBA" id="ARBA00022771"/>
    </source>
</evidence>
<evidence type="ECO:0000256" key="4">
    <source>
        <dbReference type="PROSITE-ProRule" id="PRU00042"/>
    </source>
</evidence>
<feature type="compositionally biased region" description="Gly residues" evidence="6">
    <location>
        <begin position="1109"/>
        <end position="1122"/>
    </location>
</feature>
<organism evidence="11 12">
    <name type="scientific">Verticillium longisporum</name>
    <name type="common">Verticillium dahliae var. longisporum</name>
    <dbReference type="NCBI Taxonomy" id="100787"/>
    <lineage>
        <taxon>Eukaryota</taxon>
        <taxon>Fungi</taxon>
        <taxon>Dikarya</taxon>
        <taxon>Ascomycota</taxon>
        <taxon>Pezizomycotina</taxon>
        <taxon>Sordariomycetes</taxon>
        <taxon>Hypocreomycetidae</taxon>
        <taxon>Glomerellales</taxon>
        <taxon>Plectosphaerellaceae</taxon>
        <taxon>Verticillium</taxon>
    </lineage>
</organism>
<dbReference type="Gene3D" id="3.30.160.60">
    <property type="entry name" value="Classic Zinc Finger"/>
    <property type="match status" value="1"/>
</dbReference>
<dbReference type="Pfam" id="PF21884">
    <property type="entry name" value="ZUO1-like_ZHD"/>
    <property type="match status" value="1"/>
</dbReference>
<evidence type="ECO:0000259" key="7">
    <source>
        <dbReference type="PROSITE" id="PS50076"/>
    </source>
</evidence>
<name>A0A0G4KCB4_VERLO</name>
<dbReference type="PRINTS" id="PR00625">
    <property type="entry name" value="JDOMAIN"/>
</dbReference>
<feature type="domain" description="G-patch" evidence="9">
    <location>
        <begin position="1141"/>
        <end position="1184"/>
    </location>
</feature>
<feature type="region of interest" description="Disordered" evidence="6">
    <location>
        <begin position="408"/>
        <end position="441"/>
    </location>
</feature>
<dbReference type="PROSITE" id="PS50076">
    <property type="entry name" value="DNAJ_2"/>
    <property type="match status" value="1"/>
</dbReference>
<dbReference type="PROSITE" id="PS50174">
    <property type="entry name" value="G_PATCH"/>
    <property type="match status" value="1"/>
</dbReference>
<dbReference type="Pfam" id="PF01585">
    <property type="entry name" value="G-patch"/>
    <property type="match status" value="1"/>
</dbReference>
<feature type="domain" description="C2H2-type" evidence="8">
    <location>
        <begin position="315"/>
        <end position="339"/>
    </location>
</feature>
<dbReference type="InterPro" id="IPR036869">
    <property type="entry name" value="J_dom_sf"/>
</dbReference>
<evidence type="ECO:0000256" key="6">
    <source>
        <dbReference type="SAM" id="MobiDB-lite"/>
    </source>
</evidence>
<dbReference type="PROSITE" id="PS00028">
    <property type="entry name" value="ZINC_FINGER_C2H2_1"/>
    <property type="match status" value="1"/>
</dbReference>
<dbReference type="SMART" id="SM00393">
    <property type="entry name" value="R3H"/>
    <property type="match status" value="1"/>
</dbReference>
<feature type="region of interest" description="Disordered" evidence="6">
    <location>
        <begin position="776"/>
        <end position="811"/>
    </location>
</feature>
<dbReference type="InterPro" id="IPR054076">
    <property type="entry name" value="ZUO1-like_ZHD"/>
</dbReference>
<dbReference type="Proteomes" id="UP000044602">
    <property type="component" value="Unassembled WGS sequence"/>
</dbReference>
<feature type="domain" description="J" evidence="7">
    <location>
        <begin position="24"/>
        <end position="90"/>
    </location>
</feature>
<protein>
    <submittedName>
        <fullName evidence="11">Uncharacterized protein</fullName>
    </submittedName>
</protein>
<feature type="compositionally biased region" description="Basic residues" evidence="6">
    <location>
        <begin position="490"/>
        <end position="501"/>
    </location>
</feature>
<dbReference type="InterPro" id="IPR001623">
    <property type="entry name" value="DnaJ_domain"/>
</dbReference>
<feature type="region of interest" description="Disordered" evidence="6">
    <location>
        <begin position="458"/>
        <end position="508"/>
    </location>
</feature>
<keyword evidence="2 4" id="KW-0863">Zinc-finger</keyword>
<dbReference type="SUPFAM" id="SSF82708">
    <property type="entry name" value="R3H domain"/>
    <property type="match status" value="1"/>
</dbReference>
<dbReference type="Gene3D" id="3.30.1370.50">
    <property type="entry name" value="R3H-like domain"/>
    <property type="match status" value="1"/>
</dbReference>
<dbReference type="PROSITE" id="PS51061">
    <property type="entry name" value="R3H"/>
    <property type="match status" value="1"/>
</dbReference>
<dbReference type="GO" id="GO:0005737">
    <property type="term" value="C:cytoplasm"/>
    <property type="evidence" value="ECO:0007669"/>
    <property type="project" value="TreeGrafter"/>
</dbReference>
<evidence type="ECO:0000259" key="10">
    <source>
        <dbReference type="PROSITE" id="PS51061"/>
    </source>
</evidence>
<dbReference type="PANTHER" id="PTHR44029">
    <property type="entry name" value="DNAJ HOMOLOG SUBFAMILY C MEMBER 21"/>
    <property type="match status" value="1"/>
</dbReference>
<gene>
    <name evidence="11" type="ORF">BN1708_000127</name>
</gene>
<dbReference type="Pfam" id="PF00226">
    <property type="entry name" value="DnaJ"/>
    <property type="match status" value="1"/>
</dbReference>
<dbReference type="PANTHER" id="PTHR44029:SF1">
    <property type="entry name" value="DNAJ HOMOLOG SUBFAMILY C MEMBER 21"/>
    <property type="match status" value="1"/>
</dbReference>
<feature type="region of interest" description="Disordered" evidence="6">
    <location>
        <begin position="615"/>
        <end position="751"/>
    </location>
</feature>
<dbReference type="InterPro" id="IPR000467">
    <property type="entry name" value="G_patch_dom"/>
</dbReference>
<evidence type="ECO:0000259" key="9">
    <source>
        <dbReference type="PROSITE" id="PS50174"/>
    </source>
</evidence>
<evidence type="ECO:0000256" key="3">
    <source>
        <dbReference type="ARBA" id="ARBA00022833"/>
    </source>
</evidence>
<dbReference type="InterPro" id="IPR001374">
    <property type="entry name" value="R3H_dom"/>
</dbReference>
<dbReference type="AlphaFoldDB" id="A0A0G4KCB4"/>
<dbReference type="SMART" id="SM00271">
    <property type="entry name" value="DnaJ"/>
    <property type="match status" value="1"/>
</dbReference>
<dbReference type="GO" id="GO:0003676">
    <property type="term" value="F:nucleic acid binding"/>
    <property type="evidence" value="ECO:0007669"/>
    <property type="project" value="UniProtKB-UniRule"/>
</dbReference>
<sequence length="1184" mass="131150">MGAQQSSDRHQEQSGAGLAAAKICYYELLGVDREATDEEIKKSYRRKALELHPDRNYDDVENATRRFAEIQSAYEVLSDPQERAWYDSHREAGADADDYDHPPEFNNIRLTSTEDILSLIRRFNSTVPFTDDPMGFYGILNETFAHLADEEDAVRDSNSVHMVDYPPFGESSDEYEPNVKAFYASWAGFSTAKTFAWKDKYRLSDAPDRRVRRAMEKENKKMRDDAIKEFNDAVRFLVTFARKRDPRYLPNSQTDAERQSALRSAAAAQAARSRAANMEKLTEDHLVPEWAQSRQDDADAGSFTQSEEESEVEHIECVVCDKTFKSEKSFEAHERSKKHLKAVQQLRRQMRAEDVDMNAEVLPGTSGGTAADLRDGDDHMVHSGNEEVRSVDGLDVLNDVQPHLPMAGGEESKTALLPTNSGYVDNVSNTDDDGNDDDDDEYASRATVEGRIVGVVDTKDGLDGTHASNTDKGSGFSMDERNHLDIPAKKPGKAKAKREKKAAREAAAQLEEPQHLCVRTVFSLADEARSTAHGHTPWSAGTRLRNQPVNFVSAGAVDPLKQLEDQLQRLERELQSKANDALDGLSRQAPTSMLDVTSQQADIVSDHMTPMVVQGPAFDNPSASPWEGLGSTSNHAEEDFASQHSRPASPIFNSNAPNDNPASAEASQVAVVPTEPPSSPLPFFIDTNGDPSHRHQRSVPEDTHQLSTLESSGDSSEEVILFRGRNKMGPKSRQIVPQKPNRPHAKQQKKAFDLRDIQKEVHQLVTDADIRGPAAVGTQVLSPNLPSKNREKRQKQKVRANGNLRQAEDASNEQEAILADYIANMRENGDDLGLITSQGHAKRDIGGSDMDMHVENDLQSAQNDDKSGLSGDAASLAGSSKSIGDLDALDYESKQREPHTRLTDSDFLLAQMLAAGEATDAYSSQDDEYDDLDFMEWGDPITKRTRKPKKGKLPVFNVSDSELEAVLLSTYNNDRLKKAERKKDREKLRAQGLLGKKGKPEDLRIKYPQGMGIEQIAQELESFLKNTDHFELKSLALPPMDNHARKVLHELANKFNIKSKSTGSGDQRRPTLYRTARTLQYSADNFDQAIGRVGRKYFPRKDLGSRWGGVRGSVRRGGGGQPDTGYRDGEVVGGSAPELGQENRGRAMLEKMGWSTGTALGSMDNKGILQPVEQKVKRGKAGLG</sequence>
<evidence type="ECO:0000256" key="5">
    <source>
        <dbReference type="SAM" id="Coils"/>
    </source>
</evidence>
<dbReference type="InterPro" id="IPR051964">
    <property type="entry name" value="Chaperone_stress_response"/>
</dbReference>
<reference evidence="12" key="1">
    <citation type="submission" date="2015-05" db="EMBL/GenBank/DDBJ databases">
        <authorList>
            <person name="Fogelqvist Johan"/>
        </authorList>
    </citation>
    <scope>NUCLEOTIDE SEQUENCE [LARGE SCALE GENOMIC DNA]</scope>
</reference>
<feature type="region of interest" description="Disordered" evidence="6">
    <location>
        <begin position="1109"/>
        <end position="1142"/>
    </location>
</feature>
<evidence type="ECO:0000256" key="1">
    <source>
        <dbReference type="ARBA" id="ARBA00022723"/>
    </source>
</evidence>
<dbReference type="SUPFAM" id="SSF46565">
    <property type="entry name" value="Chaperone J-domain"/>
    <property type="match status" value="1"/>
</dbReference>
<accession>A0A0G4KCB4</accession>
<dbReference type="InterPro" id="IPR003604">
    <property type="entry name" value="Matrin/U1-like-C_Znf_C2H2"/>
</dbReference>
<dbReference type="PROSITE" id="PS50157">
    <property type="entry name" value="ZINC_FINGER_C2H2_2"/>
    <property type="match status" value="1"/>
</dbReference>